<dbReference type="Gene3D" id="3.40.710.10">
    <property type="entry name" value="DD-peptidase/beta-lactamase superfamily"/>
    <property type="match status" value="1"/>
</dbReference>
<dbReference type="RefSeq" id="WP_161086021.1">
    <property type="nucleotide sequence ID" value="NZ_WWCX01000061.1"/>
</dbReference>
<dbReference type="AlphaFoldDB" id="A0A845GRX8"/>
<dbReference type="Proteomes" id="UP000447355">
    <property type="component" value="Unassembled WGS sequence"/>
</dbReference>
<comment type="caution">
    <text evidence="3">The sequence shown here is derived from an EMBL/GenBank/DDBJ whole genome shotgun (WGS) entry which is preliminary data.</text>
</comment>
<sequence length="545" mass="58297">MNKPSRLTLLLSALILSHAAGAATPDEQAAALFAPYAKADAPGCAVAAWRDGKPLFAQGYGAASLEHEVAIDAHRTVFDLASTSKQFTAAAILLLVQDGKLKLDDDIRRYLPQLPDYGTPITVDHLLHHTSGLRDYLVLLNLAGVDDGDVSTSADALAAIARQQGLNFQPGSAYAYSNTGYFLLAQIVEKVSGKSLAAFAKARIFEPLGMADTSILDDHAKVVPHRATAYRPNGPTGFVQLMSNWEQTGDGAVQSTVADLAKWDANFYQPKVGGAWLVEQLQAVGKLNDGTPLHYARGLMVDQYRGLDIVGHGGAFAGYRSELIRLPALKLGVAVLCNRPDVAPARLARQVADIYAAGDFPAAAAAAEPAAVALADPARYAGVYWNAREGMVRRVEAQDGKLWYTAPGMKQELLPVAEGRFVRDPKRTAQPAMITERTLVVERPGEPPARFERVAAGAMTPAQLAAVAGSYHSDELNATFTLKLKDGKLWMTVPRFGEQPLDNVFADAFGAAGAVLRLERDRAGKVTGMVAYVGRANGMKLVRRG</sequence>
<dbReference type="EMBL" id="WWCX01000061">
    <property type="protein sequence ID" value="MYM97054.1"/>
    <property type="molecule type" value="Genomic_DNA"/>
</dbReference>
<dbReference type="InterPro" id="IPR001466">
    <property type="entry name" value="Beta-lactam-related"/>
</dbReference>
<dbReference type="InterPro" id="IPR050491">
    <property type="entry name" value="AmpC-like"/>
</dbReference>
<name>A0A845GRX8_9BURK</name>
<dbReference type="Pfam" id="PF00144">
    <property type="entry name" value="Beta-lactamase"/>
    <property type="match status" value="1"/>
</dbReference>
<dbReference type="InterPro" id="IPR023650">
    <property type="entry name" value="Beta-lactam_class-A_AS"/>
</dbReference>
<evidence type="ECO:0000256" key="1">
    <source>
        <dbReference type="SAM" id="SignalP"/>
    </source>
</evidence>
<keyword evidence="3" id="KW-0378">Hydrolase</keyword>
<protein>
    <submittedName>
        <fullName evidence="3">Serine hydrolase</fullName>
    </submittedName>
</protein>
<keyword evidence="1" id="KW-0732">Signal</keyword>
<accession>A0A845GRX8</accession>
<dbReference type="PROSITE" id="PS00146">
    <property type="entry name" value="BETA_LACTAMASE_A"/>
    <property type="match status" value="1"/>
</dbReference>
<organism evidence="3 4">
    <name type="scientific">Duganella vulcania</name>
    <dbReference type="NCBI Taxonomy" id="2692166"/>
    <lineage>
        <taxon>Bacteria</taxon>
        <taxon>Pseudomonadati</taxon>
        <taxon>Pseudomonadota</taxon>
        <taxon>Betaproteobacteria</taxon>
        <taxon>Burkholderiales</taxon>
        <taxon>Oxalobacteraceae</taxon>
        <taxon>Telluria group</taxon>
        <taxon>Duganella</taxon>
    </lineage>
</organism>
<proteinExistence type="predicted"/>
<evidence type="ECO:0000259" key="2">
    <source>
        <dbReference type="Pfam" id="PF00144"/>
    </source>
</evidence>
<feature type="chain" id="PRO_5032578745" evidence="1">
    <location>
        <begin position="23"/>
        <end position="545"/>
    </location>
</feature>
<gene>
    <name evidence="3" type="ORF">GTP90_24705</name>
</gene>
<dbReference type="SUPFAM" id="SSF56601">
    <property type="entry name" value="beta-lactamase/transpeptidase-like"/>
    <property type="match status" value="1"/>
</dbReference>
<dbReference type="GO" id="GO:0016787">
    <property type="term" value="F:hydrolase activity"/>
    <property type="evidence" value="ECO:0007669"/>
    <property type="project" value="UniProtKB-KW"/>
</dbReference>
<evidence type="ECO:0000313" key="3">
    <source>
        <dbReference type="EMBL" id="MYM97054.1"/>
    </source>
</evidence>
<dbReference type="PANTHER" id="PTHR46825:SF9">
    <property type="entry name" value="BETA-LACTAMASE-RELATED DOMAIN-CONTAINING PROTEIN"/>
    <property type="match status" value="1"/>
</dbReference>
<dbReference type="InterPro" id="IPR012338">
    <property type="entry name" value="Beta-lactam/transpept-like"/>
</dbReference>
<dbReference type="PANTHER" id="PTHR46825">
    <property type="entry name" value="D-ALANYL-D-ALANINE-CARBOXYPEPTIDASE/ENDOPEPTIDASE AMPH"/>
    <property type="match status" value="1"/>
</dbReference>
<evidence type="ECO:0000313" key="4">
    <source>
        <dbReference type="Proteomes" id="UP000447355"/>
    </source>
</evidence>
<feature type="domain" description="Beta-lactamase-related" evidence="2">
    <location>
        <begin position="31"/>
        <end position="352"/>
    </location>
</feature>
<feature type="signal peptide" evidence="1">
    <location>
        <begin position="1"/>
        <end position="22"/>
    </location>
</feature>
<reference evidence="3" key="1">
    <citation type="submission" date="2019-12" db="EMBL/GenBank/DDBJ databases">
        <title>Novel species isolated from a subtropical stream in China.</title>
        <authorList>
            <person name="Lu H."/>
        </authorList>
    </citation>
    <scope>NUCLEOTIDE SEQUENCE [LARGE SCALE GENOMIC DNA]</scope>
    <source>
        <strain evidence="3">FT81W</strain>
    </source>
</reference>